<protein>
    <submittedName>
        <fullName evidence="2">Uncharacterized protein</fullName>
    </submittedName>
</protein>
<keyword evidence="3" id="KW-1185">Reference proteome</keyword>
<dbReference type="EMBL" id="ASPP01027699">
    <property type="protein sequence ID" value="ETO05879.1"/>
    <property type="molecule type" value="Genomic_DNA"/>
</dbReference>
<feature type="compositionally biased region" description="Polar residues" evidence="1">
    <location>
        <begin position="220"/>
        <end position="235"/>
    </location>
</feature>
<feature type="region of interest" description="Disordered" evidence="1">
    <location>
        <begin position="216"/>
        <end position="239"/>
    </location>
</feature>
<feature type="region of interest" description="Disordered" evidence="1">
    <location>
        <begin position="14"/>
        <end position="121"/>
    </location>
</feature>
<evidence type="ECO:0000256" key="1">
    <source>
        <dbReference type="SAM" id="MobiDB-lite"/>
    </source>
</evidence>
<sequence>MVFFRCFSHQAVATEDQSSSNSERQKLLKKTHSNRHLEIETSSRECSPSHPQSAMSTGEVDTIASQSSHRSEQRIANEQMCDSNGLDQDNLKNEQMSAGEEKDKEESAATHTNAKVAGGLRQTTELAHQMADNETTAELEESQTNAPIDDTQTNAPLQRTATQFDADAAERRGVDKMPPIDENEVLRCSLIDLDSVASSPKNTCGDAVVKQSKKLPENSCLPNNAPQSSGLSNPSCGHASQHGTFAKIGHESADVGMNSVRQEAEKSTRCSDSTRNNSASARVGLVNDEIPVMIQVDGESDNILLDINDISHRMKCMFFFNKINNIKKKNVK</sequence>
<proteinExistence type="predicted"/>
<dbReference type="AlphaFoldDB" id="X6LWA9"/>
<feature type="region of interest" description="Disordered" evidence="1">
    <location>
        <begin position="133"/>
        <end position="159"/>
    </location>
</feature>
<evidence type="ECO:0000313" key="2">
    <source>
        <dbReference type="EMBL" id="ETO05879.1"/>
    </source>
</evidence>
<name>X6LWA9_RETFI</name>
<feature type="compositionally biased region" description="Polar residues" evidence="1">
    <location>
        <begin position="76"/>
        <end position="87"/>
    </location>
</feature>
<feature type="compositionally biased region" description="Polar residues" evidence="1">
    <location>
        <begin position="44"/>
        <end position="56"/>
    </location>
</feature>
<comment type="caution">
    <text evidence="2">The sequence shown here is derived from an EMBL/GenBank/DDBJ whole genome shotgun (WGS) entry which is preliminary data.</text>
</comment>
<feature type="compositionally biased region" description="Polar residues" evidence="1">
    <location>
        <begin position="142"/>
        <end position="159"/>
    </location>
</feature>
<evidence type="ECO:0000313" key="3">
    <source>
        <dbReference type="Proteomes" id="UP000023152"/>
    </source>
</evidence>
<organism evidence="2 3">
    <name type="scientific">Reticulomyxa filosa</name>
    <dbReference type="NCBI Taxonomy" id="46433"/>
    <lineage>
        <taxon>Eukaryota</taxon>
        <taxon>Sar</taxon>
        <taxon>Rhizaria</taxon>
        <taxon>Retaria</taxon>
        <taxon>Foraminifera</taxon>
        <taxon>Monothalamids</taxon>
        <taxon>Reticulomyxidae</taxon>
        <taxon>Reticulomyxa</taxon>
    </lineage>
</organism>
<accession>X6LWA9</accession>
<gene>
    <name evidence="2" type="ORF">RFI_31520</name>
</gene>
<feature type="compositionally biased region" description="Basic and acidic residues" evidence="1">
    <location>
        <begin position="99"/>
        <end position="108"/>
    </location>
</feature>
<dbReference type="Proteomes" id="UP000023152">
    <property type="component" value="Unassembled WGS sequence"/>
</dbReference>
<reference evidence="2 3" key="1">
    <citation type="journal article" date="2013" name="Curr. Biol.">
        <title>The Genome of the Foraminiferan Reticulomyxa filosa.</title>
        <authorList>
            <person name="Glockner G."/>
            <person name="Hulsmann N."/>
            <person name="Schleicher M."/>
            <person name="Noegel A.A."/>
            <person name="Eichinger L."/>
            <person name="Gallinger C."/>
            <person name="Pawlowski J."/>
            <person name="Sierra R."/>
            <person name="Euteneuer U."/>
            <person name="Pillet L."/>
            <person name="Moustafa A."/>
            <person name="Platzer M."/>
            <person name="Groth M."/>
            <person name="Szafranski K."/>
            <person name="Schliwa M."/>
        </authorList>
    </citation>
    <scope>NUCLEOTIDE SEQUENCE [LARGE SCALE GENOMIC DNA]</scope>
</reference>